<dbReference type="Gene3D" id="1.10.10.10">
    <property type="entry name" value="Winged helix-like DNA-binding domain superfamily/Winged helix DNA-binding domain"/>
    <property type="match status" value="1"/>
</dbReference>
<dbReference type="InterPro" id="IPR011991">
    <property type="entry name" value="ArsR-like_HTH"/>
</dbReference>
<evidence type="ECO:0000256" key="3">
    <source>
        <dbReference type="ARBA" id="ARBA00023163"/>
    </source>
</evidence>
<dbReference type="OrthoDB" id="9797223at2"/>
<keyword evidence="3" id="KW-0804">Transcription</keyword>
<dbReference type="InterPro" id="IPR036388">
    <property type="entry name" value="WH-like_DNA-bd_sf"/>
</dbReference>
<dbReference type="Proteomes" id="UP000276603">
    <property type="component" value="Unassembled WGS sequence"/>
</dbReference>
<dbReference type="PANTHER" id="PTHR30363">
    <property type="entry name" value="HTH-TYPE TRANSCRIPTIONAL REGULATOR SRLR-RELATED"/>
    <property type="match status" value="1"/>
</dbReference>
<dbReference type="PROSITE" id="PS00894">
    <property type="entry name" value="HTH_DEOR_1"/>
    <property type="match status" value="1"/>
</dbReference>
<dbReference type="Pfam" id="PF08220">
    <property type="entry name" value="HTH_DeoR"/>
    <property type="match status" value="1"/>
</dbReference>
<dbReference type="GO" id="GO:0003700">
    <property type="term" value="F:DNA-binding transcription factor activity"/>
    <property type="evidence" value="ECO:0007669"/>
    <property type="project" value="InterPro"/>
</dbReference>
<feature type="domain" description="HTH deoR-type" evidence="4">
    <location>
        <begin position="3"/>
        <end position="58"/>
    </location>
</feature>
<evidence type="ECO:0000256" key="2">
    <source>
        <dbReference type="ARBA" id="ARBA00023125"/>
    </source>
</evidence>
<evidence type="ECO:0000313" key="6">
    <source>
        <dbReference type="Proteomes" id="UP000276603"/>
    </source>
</evidence>
<evidence type="ECO:0000256" key="1">
    <source>
        <dbReference type="ARBA" id="ARBA00023015"/>
    </source>
</evidence>
<dbReference type="PROSITE" id="PS51000">
    <property type="entry name" value="HTH_DEOR_2"/>
    <property type="match status" value="1"/>
</dbReference>
<gene>
    <name evidence="5" type="ORF">D7Z94_13110</name>
</gene>
<name>A0A3B0C1Z6_9FLAO</name>
<dbReference type="SUPFAM" id="SSF46785">
    <property type="entry name" value="Winged helix' DNA-binding domain"/>
    <property type="match status" value="1"/>
</dbReference>
<proteinExistence type="predicted"/>
<dbReference type="InterPro" id="IPR001034">
    <property type="entry name" value="DeoR_HTH"/>
</dbReference>
<dbReference type="GO" id="GO:0003677">
    <property type="term" value="F:DNA binding"/>
    <property type="evidence" value="ECO:0007669"/>
    <property type="project" value="UniProtKB-KW"/>
</dbReference>
<dbReference type="InterPro" id="IPR037171">
    <property type="entry name" value="NagB/RpiA_transferase-like"/>
</dbReference>
<dbReference type="AlphaFoldDB" id="A0A3B0C1Z6"/>
<dbReference type="InterPro" id="IPR018356">
    <property type="entry name" value="Tscrpt_reg_HTH_DeoR_CS"/>
</dbReference>
<dbReference type="PANTHER" id="PTHR30363:SF44">
    <property type="entry name" value="AGA OPERON TRANSCRIPTIONAL REPRESSOR-RELATED"/>
    <property type="match status" value="1"/>
</dbReference>
<sequence length="253" mass="28321">MLSNLRRKKIVDRLDENGSVRVKELSRILKVTEATIRQDLEKLEKKGVLQKVHGGAVLNRPKIDLLAFDRRLSENSDKKNRLGKLAADFVKDNDVIFIDCGTTLYSMHNYLKNKKNLIVISNSLPIIFQLSNHPGIKTVVVGGEVDTDRKAIYGPIAEKNVEEYHASKAFIGSDGVTLKHGLSSDEIKESVITTKMAENSDEVFLVVTSEKIEREAFIKVAPLGIVDHIITNSDVPQQIQDKYRGKADLITDQ</sequence>
<keyword evidence="2" id="KW-0238">DNA-binding</keyword>
<protein>
    <submittedName>
        <fullName evidence="5">DeoR/GlpR transcriptional regulator</fullName>
    </submittedName>
</protein>
<comment type="caution">
    <text evidence="5">The sequence shown here is derived from an EMBL/GenBank/DDBJ whole genome shotgun (WGS) entry which is preliminary data.</text>
</comment>
<accession>A0A3B0C1Z6</accession>
<dbReference type="InterPro" id="IPR050313">
    <property type="entry name" value="Carb_Metab_HTH_regulators"/>
</dbReference>
<organism evidence="5 6">
    <name type="scientific">Ulvibacterium marinum</name>
    <dbReference type="NCBI Taxonomy" id="2419782"/>
    <lineage>
        <taxon>Bacteria</taxon>
        <taxon>Pseudomonadati</taxon>
        <taxon>Bacteroidota</taxon>
        <taxon>Flavobacteriia</taxon>
        <taxon>Flavobacteriales</taxon>
        <taxon>Flavobacteriaceae</taxon>
        <taxon>Ulvibacterium</taxon>
    </lineage>
</organism>
<dbReference type="InterPro" id="IPR014036">
    <property type="entry name" value="DeoR-like_C"/>
</dbReference>
<keyword evidence="1" id="KW-0805">Transcription regulation</keyword>
<dbReference type="CDD" id="cd00090">
    <property type="entry name" value="HTH_ARSR"/>
    <property type="match status" value="1"/>
</dbReference>
<dbReference type="SMART" id="SM00420">
    <property type="entry name" value="HTH_DEOR"/>
    <property type="match status" value="1"/>
</dbReference>
<reference evidence="5 6" key="1">
    <citation type="submission" date="2018-10" db="EMBL/GenBank/DDBJ databases">
        <title>Ulvibacterium marinum gen. nov., sp. nov., a novel marine bacterium of the family Flavobacteriaceae, isolated from a culture of the green alga Ulva prolifera.</title>
        <authorList>
            <person name="Zhang Z."/>
        </authorList>
    </citation>
    <scope>NUCLEOTIDE SEQUENCE [LARGE SCALE GENOMIC DNA]</scope>
    <source>
        <strain evidence="5 6">CCMM003</strain>
    </source>
</reference>
<dbReference type="RefSeq" id="WP_120712073.1">
    <property type="nucleotide sequence ID" value="NZ_RBCJ01000003.1"/>
</dbReference>
<dbReference type="SUPFAM" id="SSF100950">
    <property type="entry name" value="NagB/RpiA/CoA transferase-like"/>
    <property type="match status" value="1"/>
</dbReference>
<dbReference type="InterPro" id="IPR036390">
    <property type="entry name" value="WH_DNA-bd_sf"/>
</dbReference>
<evidence type="ECO:0000313" key="5">
    <source>
        <dbReference type="EMBL" id="RKN79262.1"/>
    </source>
</evidence>
<dbReference type="Gene3D" id="3.40.50.1360">
    <property type="match status" value="1"/>
</dbReference>
<dbReference type="EMBL" id="RBCJ01000003">
    <property type="protein sequence ID" value="RKN79262.1"/>
    <property type="molecule type" value="Genomic_DNA"/>
</dbReference>
<dbReference type="SMART" id="SM01134">
    <property type="entry name" value="DeoRC"/>
    <property type="match status" value="1"/>
</dbReference>
<dbReference type="Pfam" id="PF00455">
    <property type="entry name" value="DeoRC"/>
    <property type="match status" value="1"/>
</dbReference>
<keyword evidence="6" id="KW-1185">Reference proteome</keyword>
<dbReference type="PRINTS" id="PR00037">
    <property type="entry name" value="HTHLACR"/>
</dbReference>
<evidence type="ECO:0000259" key="4">
    <source>
        <dbReference type="PROSITE" id="PS51000"/>
    </source>
</evidence>